<sequence length="269" mass="28708">MKHGTFAPFDAVEQRRLGMAECGWRGLSEGWLLRHLGDVHWRLIATAMGQQEAVFADDTGAPVYAAFCAVSERVHQPALARPGAVLTIASRLRRLSATRLISFHALEVGGLPLADVTLISAFVRHGESGANSQIRRAQPRGHLDLPLMEAGADNGFVKQAGALYHEPTAGLGSGAQVDVTPCPTTDFNAAGLLYCANYPALVDRAEWALCPAMAQQPLTARQIVFLGNVDPGDLVTAMLRRCPDAALGHRASLMSQGRVIARVITGKLG</sequence>
<dbReference type="RefSeq" id="WP_152827152.1">
    <property type="nucleotide sequence ID" value="NZ_WHUT02000008.1"/>
</dbReference>
<organism evidence="1 2">
    <name type="scientific">Fertoeibacter niger</name>
    <dbReference type="NCBI Taxonomy" id="2656921"/>
    <lineage>
        <taxon>Bacteria</taxon>
        <taxon>Pseudomonadati</taxon>
        <taxon>Pseudomonadota</taxon>
        <taxon>Alphaproteobacteria</taxon>
        <taxon>Rhodobacterales</taxon>
        <taxon>Paracoccaceae</taxon>
        <taxon>Fertoeibacter</taxon>
    </lineage>
</organism>
<accession>A0A8X8GWB3</accession>
<evidence type="ECO:0000313" key="2">
    <source>
        <dbReference type="Proteomes" id="UP000484076"/>
    </source>
</evidence>
<dbReference type="NCBIfam" id="TIGR04099">
    <property type="entry name" value="biosn_Pnap_2097"/>
    <property type="match status" value="1"/>
</dbReference>
<dbReference type="EMBL" id="WHUT02000008">
    <property type="protein sequence ID" value="NUB45513.1"/>
    <property type="molecule type" value="Genomic_DNA"/>
</dbReference>
<dbReference type="Proteomes" id="UP000484076">
    <property type="component" value="Unassembled WGS sequence"/>
</dbReference>
<dbReference type="InterPro" id="IPR024091">
    <property type="entry name" value="LnmK-like_bifun_acyl/decarbox"/>
</dbReference>
<evidence type="ECO:0000313" key="1">
    <source>
        <dbReference type="EMBL" id="NUB45513.1"/>
    </source>
</evidence>
<name>A0A8X8GWB3_9RHOB</name>
<dbReference type="AlphaFoldDB" id="A0A8X8GWB3"/>
<dbReference type="Gene3D" id="3.10.129.10">
    <property type="entry name" value="Hotdog Thioesterase"/>
    <property type="match status" value="1"/>
</dbReference>
<proteinExistence type="predicted"/>
<dbReference type="NCBIfam" id="TIGR04098">
    <property type="entry name" value="LnmK_bifunc"/>
    <property type="match status" value="1"/>
</dbReference>
<comment type="caution">
    <text evidence="1">The sequence shown here is derived from an EMBL/GenBank/DDBJ whole genome shotgun (WGS) entry which is preliminary data.</text>
</comment>
<keyword evidence="2" id="KW-1185">Reference proteome</keyword>
<reference evidence="1" key="1">
    <citation type="submission" date="2020-05" db="EMBL/GenBank/DDBJ databases">
        <title>Fertoebacter nigrum gen. nov., sp. nov., a new member of the family Rhodobacteraceae.</title>
        <authorList>
            <person name="Szuroczki S."/>
            <person name="Abbaszade G."/>
            <person name="Buni D."/>
            <person name="Schumann P."/>
            <person name="Toth E."/>
        </authorList>
    </citation>
    <scope>NUCLEOTIDE SEQUENCE</scope>
    <source>
        <strain evidence="1">RG-N-1a</strain>
    </source>
</reference>
<gene>
    <name evidence="1" type="ORF">GEU84_014030</name>
</gene>
<protein>
    <submittedName>
        <fullName evidence="1">Uncharacterized protein</fullName>
    </submittedName>
</protein>